<dbReference type="InterPro" id="IPR004597">
    <property type="entry name" value="Tag"/>
</dbReference>
<name>A0ABT0PI19_9GAMM</name>
<gene>
    <name evidence="1" type="ORF">M3P05_13330</name>
</gene>
<dbReference type="Gene3D" id="1.10.340.30">
    <property type="entry name" value="Hypothetical protein, domain 2"/>
    <property type="match status" value="1"/>
</dbReference>
<keyword evidence="2" id="KW-1185">Reference proteome</keyword>
<dbReference type="NCBIfam" id="TIGR00624">
    <property type="entry name" value="tag"/>
    <property type="match status" value="1"/>
</dbReference>
<protein>
    <submittedName>
        <fullName evidence="1">DNA-3-methyladenine glycosylase I</fullName>
    </submittedName>
</protein>
<comment type="caution">
    <text evidence="1">The sequence shown here is derived from an EMBL/GenBank/DDBJ whole genome shotgun (WGS) entry which is preliminary data.</text>
</comment>
<dbReference type="PANTHER" id="PTHR30037:SF4">
    <property type="entry name" value="DNA-3-METHYLADENINE GLYCOSYLASE I"/>
    <property type="match status" value="1"/>
</dbReference>
<dbReference type="PANTHER" id="PTHR30037">
    <property type="entry name" value="DNA-3-METHYLADENINE GLYCOSYLASE 1"/>
    <property type="match status" value="1"/>
</dbReference>
<accession>A0ABT0PI19</accession>
<dbReference type="InterPro" id="IPR005019">
    <property type="entry name" value="Adenine_glyco"/>
</dbReference>
<dbReference type="RefSeq" id="WP_249700212.1">
    <property type="nucleotide sequence ID" value="NZ_JAMFLX010000017.1"/>
</dbReference>
<dbReference type="InterPro" id="IPR011257">
    <property type="entry name" value="DNA_glycosylase"/>
</dbReference>
<reference evidence="1 2" key="1">
    <citation type="submission" date="2022-05" db="EMBL/GenBank/DDBJ databases">
        <authorList>
            <person name="Park J.-S."/>
        </authorList>
    </citation>
    <scope>NUCLEOTIDE SEQUENCE [LARGE SCALE GENOMIC DNA]</scope>
    <source>
        <strain evidence="1 2">2012CJ34-2</strain>
    </source>
</reference>
<dbReference type="SUPFAM" id="SSF48150">
    <property type="entry name" value="DNA-glycosylase"/>
    <property type="match status" value="1"/>
</dbReference>
<evidence type="ECO:0000313" key="1">
    <source>
        <dbReference type="EMBL" id="MCL6270906.1"/>
    </source>
</evidence>
<evidence type="ECO:0000313" key="2">
    <source>
        <dbReference type="Proteomes" id="UP001203338"/>
    </source>
</evidence>
<dbReference type="InterPro" id="IPR052891">
    <property type="entry name" value="DNA-3mA_glycosylase"/>
</dbReference>
<dbReference type="Pfam" id="PF03352">
    <property type="entry name" value="Adenine_glyco"/>
    <property type="match status" value="1"/>
</dbReference>
<proteinExistence type="predicted"/>
<dbReference type="EMBL" id="JAMFLX010000017">
    <property type="protein sequence ID" value="MCL6270906.1"/>
    <property type="molecule type" value="Genomic_DNA"/>
</dbReference>
<organism evidence="1 2">
    <name type="scientific">Parendozoicomonas callyspongiae</name>
    <dbReference type="NCBI Taxonomy" id="2942213"/>
    <lineage>
        <taxon>Bacteria</taxon>
        <taxon>Pseudomonadati</taxon>
        <taxon>Pseudomonadota</taxon>
        <taxon>Gammaproteobacteria</taxon>
        <taxon>Oceanospirillales</taxon>
        <taxon>Endozoicomonadaceae</taxon>
        <taxon>Parendozoicomonas</taxon>
    </lineage>
</organism>
<dbReference type="Proteomes" id="UP001203338">
    <property type="component" value="Unassembled WGS sequence"/>
</dbReference>
<sequence length="195" mass="22602">MIGEKIQISDEDRCEWCHGDELYREYHDKEWGVPCRDDDTLFEFLILEGAQAGLSWITVLRKREHYRKVFDNFDARKIAKYDDSKVEELLQDPGIIRNKLKVNSAIRNAKAFLKIQKKHGSFSEYIWSFVNGKTIHNHFSSLKDVPASTEISDQMSKALKKEGFNFVGSTICYAFMQATGMVNDHVFSCHKSSQH</sequence>